<dbReference type="STRING" id="478744.SAMN05444359_101224"/>
<name>A0A1H8Z947_9BACT</name>
<protein>
    <submittedName>
        <fullName evidence="3">VirE N-terminal domain-containing protein</fullName>
    </submittedName>
</protein>
<dbReference type="RefSeq" id="WP_090164959.1">
    <property type="nucleotide sequence ID" value="NZ_FOFB01000001.1"/>
</dbReference>
<sequence length="350" mass="39878">MDQNTPSATLPPIMIGRQLTAPSDPLERISLTRVFQGLTRPKPAFRDLVSRLRTVASVDLSQYRQLKKGLPYLVCGLFHPAIRRKAHFAAIHYFVLDLDHLAEAGLTITEVRRRLEGLREPMLGFVSPGGDGYKILFRLQTPCSDAARFHVFYQHFARAFAREHGLESVVDYQTCDVTRACFMSFDPKAFFRPEAEAVEMEHYLQRQPEPEPAATTKVTAPPPERKTPRPAAGPDEQTLEHIREKLNPGRRKPRPKQQIVQPEEISAAVSYFSDHLAEYDLKLAANEAISYGRRLRIEAKNGSWCELNLFYGKRGFSIVKTTKTGSHPELADLVAQVLRELLYDRFEQRH</sequence>
<dbReference type="EMBL" id="FOFB01000001">
    <property type="protein sequence ID" value="SEP60861.1"/>
    <property type="molecule type" value="Genomic_DNA"/>
</dbReference>
<dbReference type="OrthoDB" id="2781056at2"/>
<accession>A0A1H8Z947</accession>
<reference evidence="4" key="1">
    <citation type="submission" date="2016-10" db="EMBL/GenBank/DDBJ databases">
        <authorList>
            <person name="Varghese N."/>
            <person name="Submissions S."/>
        </authorList>
    </citation>
    <scope>NUCLEOTIDE SEQUENCE [LARGE SCALE GENOMIC DNA]</scope>
    <source>
        <strain evidence="4">DSM 24740</strain>
    </source>
</reference>
<evidence type="ECO:0000313" key="3">
    <source>
        <dbReference type="EMBL" id="SEP60861.1"/>
    </source>
</evidence>
<feature type="domain" description="BT4734-like N-terminal" evidence="2">
    <location>
        <begin position="66"/>
        <end position="191"/>
    </location>
</feature>
<feature type="region of interest" description="Disordered" evidence="1">
    <location>
        <begin position="201"/>
        <end position="260"/>
    </location>
</feature>
<proteinExistence type="predicted"/>
<keyword evidence="4" id="KW-1185">Reference proteome</keyword>
<feature type="compositionally biased region" description="Basic and acidic residues" evidence="1">
    <location>
        <begin position="238"/>
        <end position="247"/>
    </location>
</feature>
<dbReference type="InParanoid" id="A0A1H8Z947"/>
<dbReference type="NCBIfam" id="NF040562">
    <property type="entry name" value="PrimPol_Db"/>
    <property type="match status" value="1"/>
</dbReference>
<dbReference type="Pfam" id="PF08800">
    <property type="entry name" value="BT4734-like_N"/>
    <property type="match status" value="1"/>
</dbReference>
<dbReference type="InterPro" id="IPR014907">
    <property type="entry name" value="BT4734-like_N"/>
</dbReference>
<gene>
    <name evidence="3" type="ORF">SAMN05444359_101224</name>
</gene>
<evidence type="ECO:0000259" key="2">
    <source>
        <dbReference type="Pfam" id="PF08800"/>
    </source>
</evidence>
<organism evidence="3 4">
    <name type="scientific">Neolewinella agarilytica</name>
    <dbReference type="NCBI Taxonomy" id="478744"/>
    <lineage>
        <taxon>Bacteria</taxon>
        <taxon>Pseudomonadati</taxon>
        <taxon>Bacteroidota</taxon>
        <taxon>Saprospiria</taxon>
        <taxon>Saprospirales</taxon>
        <taxon>Lewinellaceae</taxon>
        <taxon>Neolewinella</taxon>
    </lineage>
</organism>
<evidence type="ECO:0000256" key="1">
    <source>
        <dbReference type="SAM" id="MobiDB-lite"/>
    </source>
</evidence>
<dbReference type="AlphaFoldDB" id="A0A1H8Z947"/>
<dbReference type="Proteomes" id="UP000199021">
    <property type="component" value="Unassembled WGS sequence"/>
</dbReference>
<evidence type="ECO:0000313" key="4">
    <source>
        <dbReference type="Proteomes" id="UP000199021"/>
    </source>
</evidence>